<dbReference type="SUPFAM" id="SSF51556">
    <property type="entry name" value="Metallo-dependent hydrolases"/>
    <property type="match status" value="1"/>
</dbReference>
<dbReference type="InterPro" id="IPR006679">
    <property type="entry name" value="Adenine_deam"/>
</dbReference>
<gene>
    <name evidence="6" type="primary">ade</name>
    <name evidence="9" type="ORF">DesyoDRAFT_1312</name>
</gene>
<dbReference type="PANTHER" id="PTHR11113:SF2">
    <property type="entry name" value="ADENINE DEAMINASE"/>
    <property type="match status" value="1"/>
</dbReference>
<keyword evidence="3 6" id="KW-0378">Hydrolase</keyword>
<dbReference type="GO" id="GO:0000034">
    <property type="term" value="F:adenine deaminase activity"/>
    <property type="evidence" value="ECO:0007669"/>
    <property type="project" value="UniProtKB-UniRule"/>
</dbReference>
<dbReference type="InterPro" id="IPR006680">
    <property type="entry name" value="Amidohydro-rel"/>
</dbReference>
<name>H5Y2C8_9FIRM</name>
<dbReference type="CDD" id="cd01295">
    <property type="entry name" value="AdeC"/>
    <property type="match status" value="1"/>
</dbReference>
<feature type="domain" description="Amidohydrolase-related" evidence="7">
    <location>
        <begin position="73"/>
        <end position="350"/>
    </location>
</feature>
<dbReference type="Proteomes" id="UP000005104">
    <property type="component" value="Chromosome"/>
</dbReference>
<comment type="catalytic activity">
    <reaction evidence="5 6">
        <text>adenine + H2O + H(+) = hypoxanthine + NH4(+)</text>
        <dbReference type="Rhea" id="RHEA:23688"/>
        <dbReference type="ChEBI" id="CHEBI:15377"/>
        <dbReference type="ChEBI" id="CHEBI:15378"/>
        <dbReference type="ChEBI" id="CHEBI:16708"/>
        <dbReference type="ChEBI" id="CHEBI:17368"/>
        <dbReference type="ChEBI" id="CHEBI:28938"/>
        <dbReference type="EC" id="3.5.4.2"/>
    </reaction>
</comment>
<dbReference type="InterPro" id="IPR032466">
    <property type="entry name" value="Metal_Hydrolase"/>
</dbReference>
<accession>H5Y2C8</accession>
<dbReference type="EMBL" id="CM001441">
    <property type="protein sequence ID" value="EHQ88476.1"/>
    <property type="molecule type" value="Genomic_DNA"/>
</dbReference>
<dbReference type="Pfam" id="PF01979">
    <property type="entry name" value="Amidohydro_1"/>
    <property type="match status" value="1"/>
</dbReference>
<dbReference type="Gene3D" id="3.20.20.140">
    <property type="entry name" value="Metal-dependent hydrolases"/>
    <property type="match status" value="1"/>
</dbReference>
<protein>
    <recommendedName>
        <fullName evidence="2 6">Adenine deaminase</fullName>
        <shortName evidence="6">Adenase</shortName>
        <shortName evidence="6">Adenine aminase</shortName>
        <ecNumber evidence="2 6">3.5.4.2</ecNumber>
    </recommendedName>
</protein>
<dbReference type="STRING" id="768710.DesyoDRAFT_1312"/>
<feature type="domain" description="Adenine deaminase C-terminal" evidence="8">
    <location>
        <begin position="409"/>
        <end position="577"/>
    </location>
</feature>
<dbReference type="SUPFAM" id="SSF51338">
    <property type="entry name" value="Composite domain of metallo-dependent hydrolases"/>
    <property type="match status" value="1"/>
</dbReference>
<dbReference type="AlphaFoldDB" id="H5Y2C8"/>
<dbReference type="Pfam" id="PF13382">
    <property type="entry name" value="Adenine_deam_C"/>
    <property type="match status" value="1"/>
</dbReference>
<dbReference type="eggNOG" id="COG1001">
    <property type="taxonomic scope" value="Bacteria"/>
</dbReference>
<reference evidence="9 10" key="1">
    <citation type="submission" date="2011-11" db="EMBL/GenBank/DDBJ databases">
        <title>The Noncontiguous Finished genome of Desulfosporosinus youngiae DSM 17734.</title>
        <authorList>
            <consortium name="US DOE Joint Genome Institute (JGI-PGF)"/>
            <person name="Lucas S."/>
            <person name="Han J."/>
            <person name="Lapidus A."/>
            <person name="Cheng J.-F."/>
            <person name="Goodwin L."/>
            <person name="Pitluck S."/>
            <person name="Peters L."/>
            <person name="Ovchinnikova G."/>
            <person name="Lu M."/>
            <person name="Land M.L."/>
            <person name="Hauser L."/>
            <person name="Pester M."/>
            <person name="Spring S."/>
            <person name="Ollivier B."/>
            <person name="Rattei T."/>
            <person name="Klenk H.-P."/>
            <person name="Wagner M."/>
            <person name="Loy A."/>
            <person name="Woyke T.J."/>
        </authorList>
    </citation>
    <scope>NUCLEOTIDE SEQUENCE [LARGE SCALE GENOMIC DNA]</scope>
    <source>
        <strain evidence="9 10">DSM 17734</strain>
    </source>
</reference>
<evidence type="ECO:0000256" key="6">
    <source>
        <dbReference type="HAMAP-Rule" id="MF_01518"/>
    </source>
</evidence>
<dbReference type="EC" id="3.5.4.2" evidence="2 6"/>
<proteinExistence type="inferred from homology"/>
<dbReference type="PANTHER" id="PTHR11113">
    <property type="entry name" value="N-ACETYLGLUCOSAMINE-6-PHOSPHATE DEACETYLASE"/>
    <property type="match status" value="1"/>
</dbReference>
<evidence type="ECO:0000256" key="3">
    <source>
        <dbReference type="ARBA" id="ARBA00022801"/>
    </source>
</evidence>
<evidence type="ECO:0000256" key="4">
    <source>
        <dbReference type="ARBA" id="ARBA00023211"/>
    </source>
</evidence>
<evidence type="ECO:0000256" key="2">
    <source>
        <dbReference type="ARBA" id="ARBA00012782"/>
    </source>
</evidence>
<keyword evidence="10" id="KW-1185">Reference proteome</keyword>
<dbReference type="NCBIfam" id="TIGR01178">
    <property type="entry name" value="ade"/>
    <property type="match status" value="1"/>
</dbReference>
<comment type="cofactor">
    <cofactor evidence="6">
        <name>Mn(2+)</name>
        <dbReference type="ChEBI" id="CHEBI:29035"/>
    </cofactor>
</comment>
<dbReference type="InterPro" id="IPR011059">
    <property type="entry name" value="Metal-dep_hydrolase_composite"/>
</dbReference>
<evidence type="ECO:0000256" key="5">
    <source>
        <dbReference type="ARBA" id="ARBA00047720"/>
    </source>
</evidence>
<dbReference type="Gene3D" id="2.30.40.10">
    <property type="entry name" value="Urease, subunit C, domain 1"/>
    <property type="match status" value="1"/>
</dbReference>
<dbReference type="GO" id="GO:0006146">
    <property type="term" value="P:adenine catabolic process"/>
    <property type="evidence" value="ECO:0007669"/>
    <property type="project" value="InterPro"/>
</dbReference>
<dbReference type="HOGENOM" id="CLU_027935_0_0_9"/>
<evidence type="ECO:0000256" key="1">
    <source>
        <dbReference type="ARBA" id="ARBA00006773"/>
    </source>
</evidence>
<evidence type="ECO:0000313" key="9">
    <source>
        <dbReference type="EMBL" id="EHQ88476.1"/>
    </source>
</evidence>
<evidence type="ECO:0000313" key="10">
    <source>
        <dbReference type="Proteomes" id="UP000005104"/>
    </source>
</evidence>
<comment type="similarity">
    <text evidence="1 6">Belongs to the metallo-dependent hydrolases superfamily. Adenine deaminase family.</text>
</comment>
<evidence type="ECO:0000259" key="8">
    <source>
        <dbReference type="Pfam" id="PF13382"/>
    </source>
</evidence>
<keyword evidence="4 6" id="KW-0464">Manganese</keyword>
<dbReference type="HAMAP" id="MF_01518">
    <property type="entry name" value="Adenine_deamin"/>
    <property type="match status" value="1"/>
</dbReference>
<organism evidence="9 10">
    <name type="scientific">Desulfosporosinus youngiae DSM 17734</name>
    <dbReference type="NCBI Taxonomy" id="768710"/>
    <lineage>
        <taxon>Bacteria</taxon>
        <taxon>Bacillati</taxon>
        <taxon>Bacillota</taxon>
        <taxon>Clostridia</taxon>
        <taxon>Eubacteriales</taxon>
        <taxon>Desulfitobacteriaceae</taxon>
        <taxon>Desulfosporosinus</taxon>
    </lineage>
</organism>
<evidence type="ECO:0000259" key="7">
    <source>
        <dbReference type="Pfam" id="PF01979"/>
    </source>
</evidence>
<sequence>MSGESRLIMPSFKQRMDEARGLAKIDLVLKHAKLVNVFSGEIHETDIGIHRGNFVGIGKFGEAETELDLSGKYVVPGLIDGHVHIESSHLCPEEFCSLLLSHGVTTAVVDPHEIANVLGVKGIQYILDSVEDLPFNTFVALPSCVPATDLETSGASLGAKELSQFVDHPKVIGLGEVMDYLGVIQAKKGMVEKLELPVGFFDGHAPGISAQDLNAYFLAGIHTEHECSTVEEARERLRRGFHIMLREGSAAKNLLDLLPAVTPQNSGQCLLVTDDRHPSDLMNEGSIDHLVRMAIKAGMDPIQVIQMATINAARAIGLAHLGAVAPGYQADFVVLDDLNRFEIKEVYWRGIKQSGSKERPRFPRSGCAGLKGSIHLGEWSSAKLRVLANGETNEGLARVRVIGVQEHSLVTSELIRELPVKNGLINPDPSQRIAKLAVLERHHETGNVGLGFVEGLGLRKGAIASTVAHDSHNLVVAGMSDEEMHLAVMTCVEMGGGLCLVDGNQVIGKLPLPIAGLMTDQDAEAVARILSELHERAVWLGISEKVDPFMTLAFLSLPVIPSIKLTDLGLVDVEHFQIISAVL</sequence>
<dbReference type="InterPro" id="IPR026912">
    <property type="entry name" value="Adenine_deam_C"/>
</dbReference>